<dbReference type="InterPro" id="IPR011600">
    <property type="entry name" value="Pept_C14_caspase"/>
</dbReference>
<organism evidence="4 5">
    <name type="scientific">Rhodospirillum rubrum (strain ATCC 11170 / ATH 1.1.1 / DSM 467 / LMG 4362 / NCIMB 8255 / S1)</name>
    <dbReference type="NCBI Taxonomy" id="269796"/>
    <lineage>
        <taxon>Bacteria</taxon>
        <taxon>Pseudomonadati</taxon>
        <taxon>Pseudomonadota</taxon>
        <taxon>Alphaproteobacteria</taxon>
        <taxon>Rhodospirillales</taxon>
        <taxon>Rhodospirillaceae</taxon>
        <taxon>Rhodospirillum</taxon>
    </lineage>
</organism>
<evidence type="ECO:0000259" key="3">
    <source>
        <dbReference type="Pfam" id="PF00656"/>
    </source>
</evidence>
<dbReference type="PANTHER" id="PTHR19879:SF9">
    <property type="entry name" value="TRANSCRIPTION INITIATION FACTOR TFIID SUBUNIT 5"/>
    <property type="match status" value="1"/>
</dbReference>
<dbReference type="InterPro" id="IPR029030">
    <property type="entry name" value="Caspase-like_dom_sf"/>
</dbReference>
<evidence type="ECO:0000256" key="1">
    <source>
        <dbReference type="PROSITE-ProRule" id="PRU00221"/>
    </source>
</evidence>
<proteinExistence type="predicted"/>
<dbReference type="PANTHER" id="PTHR19879">
    <property type="entry name" value="TRANSCRIPTION INITIATION FACTOR TFIID"/>
    <property type="match status" value="1"/>
</dbReference>
<dbReference type="SUPFAM" id="SSF50969">
    <property type="entry name" value="YVTN repeat-like/Quinoprotein amine dehydrogenase"/>
    <property type="match status" value="1"/>
</dbReference>
<keyword evidence="5" id="KW-1185">Reference proteome</keyword>
<dbReference type="InterPro" id="IPR011044">
    <property type="entry name" value="Quino_amine_DH_bsu"/>
</dbReference>
<dbReference type="Proteomes" id="UP000001929">
    <property type="component" value="Chromosome"/>
</dbReference>
<dbReference type="InterPro" id="IPR011047">
    <property type="entry name" value="Quinoprotein_ADH-like_sf"/>
</dbReference>
<sequence>MQRGSQTASGRLGEGKTLGQGRMRWVALTLLFLSFLATAHGARCQESGLPDQPFLRFETGMHTAPVTDLAVGAAGTLIATASLDKSLRLWDGQSGRLLGGVPVPQGDGLEGSLYTVSLSPDGSKALVAGYTAQSWDGSPSLYLIDVKAQKLQFRIKGLPAVVTSLRHRSDGKVFAAGFAAGAGIRVWDALTGRTLAEDKAFQDATVSSLAFAADGRLAVSSSDGFVRLYAADFRLLARVSVRKTGTPFGLAFSPDGRTLAIGYRSAALVDLRDGLTLAAGTILSVPPGETGETPLVTWTTVAGESVLVAGGTRADTDQRTLLLAYAPQKRKWSVLGTVGHDTVTALAPHPDGGVVYGTADPSWGMMGRGTAEAPLPAIHHEAGIADFRDVASGFFAVTPEGTLLEVGIAKGGQTPWTIDLSRGLVRPGPAGQETVRATASPGLADWRNGRAPLLGKIPLVLEPAETARSQALLPDGKRFILGAEFSLRLYDETGRLLDRLITPAPVWGVLPVPNLPLVVAALGDGTLRWYHVTLENGLREQGAFFLHPASNRWVAWTPEGFFAHSDSGGQTMVGYLFNVAKAQSPTLVDFAQMYRLFHKPGLVWPALIDPIGARRGLDLALAQIGDIRSVLGMAPPPSVALAQVCPKENTPVTRGFHVIETTPPPPSVGGSDETDPCFAPAALARQAGSSDAIHGKDAAVLSVMTLASTQKEVALRFDVEDRGGGLELVDVLVNGLNVGRKRAFEKRVAAPPSPPSASAPSAAPPSVAEPSAASSPKTTAIAAAIAPAQPADPAQTADTEDFPFPAPPLRFERAVTLNEGINRVEIRAYGQNGVYGRTAFDLVVPPPPLEKAPPSPAPAPHSRLVVLAVGINDYAGASNDLQYAVADARTFATTVRRQALGVYEEIRVIELYDAQAERPALEAHLAQLADETRPEDSLLLYFSGHGEVDEQGLYRFLTPLAYTTPEERGLDANRLVELLGDIPAQRKMLFLDTCHSGAFDIEEVSGNLFNETGQFILSAAEASETAADVLPGTQNGVFAVAVMQGLERDAALRSGTTVSALTLGEWVRLRVPVLAQERRLGAQHAVFKGNNTMAFPLTHILEEPQP</sequence>
<dbReference type="GO" id="GO:0006508">
    <property type="term" value="P:proteolysis"/>
    <property type="evidence" value="ECO:0007669"/>
    <property type="project" value="InterPro"/>
</dbReference>
<name>Q2RW26_RHORT</name>
<dbReference type="SUPFAM" id="SSF50998">
    <property type="entry name" value="Quinoprotein alcohol dehydrogenase-like"/>
    <property type="match status" value="1"/>
</dbReference>
<dbReference type="eggNOG" id="COG4249">
    <property type="taxonomic scope" value="Bacteria"/>
</dbReference>
<dbReference type="HOGENOM" id="CLU_009283_0_0_5"/>
<dbReference type="SMART" id="SM00320">
    <property type="entry name" value="WD40"/>
    <property type="match status" value="6"/>
</dbReference>
<gene>
    <name evidence="4" type="ordered locus">Rru_A0868</name>
</gene>
<evidence type="ECO:0000313" key="5">
    <source>
        <dbReference type="Proteomes" id="UP000001929"/>
    </source>
</evidence>
<keyword evidence="1" id="KW-0853">WD repeat</keyword>
<feature type="repeat" description="WD" evidence="1">
    <location>
        <begin position="59"/>
        <end position="100"/>
    </location>
</feature>
<dbReference type="PATRIC" id="fig|269796.9.peg.923"/>
<dbReference type="EMBL" id="CP000230">
    <property type="protein sequence ID" value="ABC21669.1"/>
    <property type="molecule type" value="Genomic_DNA"/>
</dbReference>
<dbReference type="AlphaFoldDB" id="Q2RW26"/>
<protein>
    <submittedName>
        <fullName evidence="4">Peptidase C14, caspase catalytic subunit p20</fullName>
    </submittedName>
</protein>
<dbReference type="PROSITE" id="PS50294">
    <property type="entry name" value="WD_REPEATS_REGION"/>
    <property type="match status" value="1"/>
</dbReference>
<dbReference type="InterPro" id="IPR015943">
    <property type="entry name" value="WD40/YVTN_repeat-like_dom_sf"/>
</dbReference>
<dbReference type="Gene3D" id="3.40.50.1460">
    <property type="match status" value="1"/>
</dbReference>
<dbReference type="InterPro" id="IPR001680">
    <property type="entry name" value="WD40_rpt"/>
</dbReference>
<evidence type="ECO:0000313" key="4">
    <source>
        <dbReference type="EMBL" id="ABC21669.1"/>
    </source>
</evidence>
<dbReference type="Gene3D" id="2.130.10.10">
    <property type="entry name" value="YVTN repeat-like/Quinoprotein amine dehydrogenase"/>
    <property type="match status" value="1"/>
</dbReference>
<dbReference type="KEGG" id="rru:Rru_A0868"/>
<feature type="domain" description="Peptidase C14 caspase" evidence="3">
    <location>
        <begin position="865"/>
        <end position="1051"/>
    </location>
</feature>
<feature type="compositionally biased region" description="Low complexity" evidence="2">
    <location>
        <begin position="758"/>
        <end position="775"/>
    </location>
</feature>
<dbReference type="Pfam" id="PF00656">
    <property type="entry name" value="Peptidase_C14"/>
    <property type="match status" value="1"/>
</dbReference>
<feature type="region of interest" description="Disordered" evidence="2">
    <location>
        <begin position="747"/>
        <end position="775"/>
    </location>
</feature>
<dbReference type="PROSITE" id="PS50082">
    <property type="entry name" value="WD_REPEATS_2"/>
    <property type="match status" value="1"/>
</dbReference>
<evidence type="ECO:0000256" key="2">
    <source>
        <dbReference type="SAM" id="MobiDB-lite"/>
    </source>
</evidence>
<dbReference type="STRING" id="269796.Rru_A0868"/>
<accession>Q2RW26</accession>
<dbReference type="EnsemblBacteria" id="ABC21669">
    <property type="protein sequence ID" value="ABC21669"/>
    <property type="gene ID" value="Rru_A0868"/>
</dbReference>
<dbReference type="SUPFAM" id="SSF52129">
    <property type="entry name" value="Caspase-like"/>
    <property type="match status" value="1"/>
</dbReference>
<dbReference type="eggNOG" id="COG0823">
    <property type="taxonomic scope" value="Bacteria"/>
</dbReference>
<reference evidence="4 5" key="1">
    <citation type="journal article" date="2011" name="Stand. Genomic Sci.">
        <title>Complete genome sequence of Rhodospirillum rubrum type strain (S1).</title>
        <authorList>
            <person name="Munk A.C."/>
            <person name="Copeland A."/>
            <person name="Lucas S."/>
            <person name="Lapidus A."/>
            <person name="Del Rio T.G."/>
            <person name="Barry K."/>
            <person name="Detter J.C."/>
            <person name="Hammon N."/>
            <person name="Israni S."/>
            <person name="Pitluck S."/>
            <person name="Brettin T."/>
            <person name="Bruce D."/>
            <person name="Han C."/>
            <person name="Tapia R."/>
            <person name="Gilna P."/>
            <person name="Schmutz J."/>
            <person name="Larimer F."/>
            <person name="Land M."/>
            <person name="Kyrpides N.C."/>
            <person name="Mavromatis K."/>
            <person name="Richardson P."/>
            <person name="Rohde M."/>
            <person name="Goker M."/>
            <person name="Klenk H.P."/>
            <person name="Zhang Y."/>
            <person name="Roberts G.P."/>
            <person name="Reslewic S."/>
            <person name="Schwartz D.C."/>
        </authorList>
    </citation>
    <scope>NUCLEOTIDE SEQUENCE [LARGE SCALE GENOMIC DNA]</scope>
    <source>
        <strain evidence="5">ATCC 11170 / ATH 1.1.1 / DSM 467 / LMG 4362 / NCIMB 8255 / S1</strain>
    </source>
</reference>
<dbReference type="GO" id="GO:0004197">
    <property type="term" value="F:cysteine-type endopeptidase activity"/>
    <property type="evidence" value="ECO:0007669"/>
    <property type="project" value="InterPro"/>
</dbReference>
<dbReference type="Pfam" id="PF00400">
    <property type="entry name" value="WD40"/>
    <property type="match status" value="2"/>
</dbReference>